<feature type="compositionally biased region" description="Basic and acidic residues" evidence="3">
    <location>
        <begin position="193"/>
        <end position="203"/>
    </location>
</feature>
<proteinExistence type="predicted"/>
<evidence type="ECO:0000256" key="2">
    <source>
        <dbReference type="ARBA" id="ARBA00022679"/>
    </source>
</evidence>
<keyword evidence="1" id="KW-0328">Glycosyltransferase</keyword>
<dbReference type="GO" id="GO:0016757">
    <property type="term" value="F:glycosyltransferase activity"/>
    <property type="evidence" value="ECO:0007669"/>
    <property type="project" value="UniProtKB-KW"/>
</dbReference>
<dbReference type="Pfam" id="PF13439">
    <property type="entry name" value="Glyco_transf_4"/>
    <property type="match status" value="1"/>
</dbReference>
<dbReference type="EMBL" id="BAHD01000110">
    <property type="protein sequence ID" value="GAB98186.1"/>
    <property type="molecule type" value="Genomic_DNA"/>
</dbReference>
<gene>
    <name evidence="5" type="ORF">KILIM_110_00010</name>
</gene>
<reference evidence="5 6" key="1">
    <citation type="submission" date="2012-08" db="EMBL/GenBank/DDBJ databases">
        <title>Whole genome shotgun sequence of Kineosphaera limosa NBRC 100340.</title>
        <authorList>
            <person name="Yoshida I."/>
            <person name="Isaki S."/>
            <person name="Hosoyama A."/>
            <person name="Tsuchikane K."/>
            <person name="Katsumata H."/>
            <person name="Ando Y."/>
            <person name="Ohji S."/>
            <person name="Hamada M."/>
            <person name="Tamura T."/>
            <person name="Yamazoe A."/>
            <person name="Yamazaki S."/>
            <person name="Fujita N."/>
        </authorList>
    </citation>
    <scope>NUCLEOTIDE SEQUENCE [LARGE SCALE GENOMIC DNA]</scope>
    <source>
        <strain evidence="5 6">NBRC 100340</strain>
    </source>
</reference>
<organism evidence="5 6">
    <name type="scientific">Kineosphaera limosa NBRC 100340</name>
    <dbReference type="NCBI Taxonomy" id="1184609"/>
    <lineage>
        <taxon>Bacteria</taxon>
        <taxon>Bacillati</taxon>
        <taxon>Actinomycetota</taxon>
        <taxon>Actinomycetes</taxon>
        <taxon>Micrococcales</taxon>
        <taxon>Dermatophilaceae</taxon>
        <taxon>Kineosphaera</taxon>
    </lineage>
</organism>
<dbReference type="Proteomes" id="UP000008366">
    <property type="component" value="Unassembled WGS sequence"/>
</dbReference>
<keyword evidence="2" id="KW-0808">Transferase</keyword>
<keyword evidence="6" id="KW-1185">Reference proteome</keyword>
<evidence type="ECO:0000313" key="5">
    <source>
        <dbReference type="EMBL" id="GAB98186.1"/>
    </source>
</evidence>
<dbReference type="Gene3D" id="3.40.50.2000">
    <property type="entry name" value="Glycogen Phosphorylase B"/>
    <property type="match status" value="1"/>
</dbReference>
<evidence type="ECO:0000313" key="6">
    <source>
        <dbReference type="Proteomes" id="UP000008366"/>
    </source>
</evidence>
<dbReference type="AlphaFoldDB" id="K6WWH5"/>
<evidence type="ECO:0000256" key="3">
    <source>
        <dbReference type="SAM" id="MobiDB-lite"/>
    </source>
</evidence>
<name>K6WWH5_9MICO</name>
<evidence type="ECO:0000256" key="1">
    <source>
        <dbReference type="ARBA" id="ARBA00022676"/>
    </source>
</evidence>
<dbReference type="SUPFAM" id="SSF53756">
    <property type="entry name" value="UDP-Glycosyltransferase/glycogen phosphorylase"/>
    <property type="match status" value="1"/>
</dbReference>
<accession>K6WWH5</accession>
<feature type="non-terminal residue" evidence="5">
    <location>
        <position position="226"/>
    </location>
</feature>
<evidence type="ECO:0000259" key="4">
    <source>
        <dbReference type="Pfam" id="PF13439"/>
    </source>
</evidence>
<feature type="region of interest" description="Disordered" evidence="3">
    <location>
        <begin position="159"/>
        <end position="226"/>
    </location>
</feature>
<dbReference type="InterPro" id="IPR028098">
    <property type="entry name" value="Glyco_trans_4-like_N"/>
</dbReference>
<sequence length="226" mass="24188">MRVVFLSAARQVWGAEVSLLTLSRGLADAGVTQAIVCPEGELATSATAAGIEGVHPVTPRSEAVDQGRMRESLRLWQRCLQVVRPGDTLVIFSYYLLALLPAVRPVLRRRGVHVALDLHDDFTSPKARAVLRAGSTAVDTVIACSRFTAAQLPHHPRISSLHRPVGLSTPPEVRADGSLDTTSSLDASAELDPVARARVERSARAHAATRQRARATDAAGRQPTTA</sequence>
<feature type="domain" description="Glycosyltransferase subfamily 4-like N-terminal" evidence="4">
    <location>
        <begin position="14"/>
        <end position="154"/>
    </location>
</feature>
<feature type="compositionally biased region" description="Low complexity" evidence="3">
    <location>
        <begin position="214"/>
        <end position="226"/>
    </location>
</feature>
<dbReference type="RefSeq" id="WP_006594718.1">
    <property type="nucleotide sequence ID" value="NZ_BAHD01000110.1"/>
</dbReference>
<protein>
    <recommendedName>
        <fullName evidence="4">Glycosyltransferase subfamily 4-like N-terminal domain-containing protein</fullName>
    </recommendedName>
</protein>
<comment type="caution">
    <text evidence="5">The sequence shown here is derived from an EMBL/GenBank/DDBJ whole genome shotgun (WGS) entry which is preliminary data.</text>
</comment>